<accession>A0ACB7TQF0</accession>
<keyword evidence="2" id="KW-1185">Reference proteome</keyword>
<comment type="caution">
    <text evidence="1">The sequence shown here is derived from an EMBL/GenBank/DDBJ whole genome shotgun (WGS) entry which is preliminary data.</text>
</comment>
<sequence>MTTSSVTTTSVTERKKHLEDNDGQNGQQLPDNSSDPESEVVSEVPYKMEIVWRNVFLFIGLHIGAACGLYCAIFTAKWQTNLLAFIGLGISGVGSAVAAHRLWCHRTFKAKLPLRIVLMMANCFALQNDIYEWTRDHRVHHKFSDTDADPHNINRGFFFAHMGWLMCKKHPEVFRKGATVDCSDVLEDPVVRFQRKYYVPLVTLFCFVLPTLVPMWLVGETFWNAHLVNALLRYTVSLHMTWLVNSAAHSWGYRPYDKNIAPTENPAMSMGMFGEGFHNFHHAFPQDYKSSEFGPLLNPATIFIDLMALIGQAYDLKTTPKHVIEKRIERTGDKKQHFLKAFGSS</sequence>
<evidence type="ECO:0000313" key="2">
    <source>
        <dbReference type="Proteomes" id="UP000821845"/>
    </source>
</evidence>
<protein>
    <submittedName>
        <fullName evidence="1">Uncharacterized protein</fullName>
    </submittedName>
</protein>
<evidence type="ECO:0000313" key="1">
    <source>
        <dbReference type="EMBL" id="KAH6947079.1"/>
    </source>
</evidence>
<organism evidence="1 2">
    <name type="scientific">Hyalomma asiaticum</name>
    <name type="common">Tick</name>
    <dbReference type="NCBI Taxonomy" id="266040"/>
    <lineage>
        <taxon>Eukaryota</taxon>
        <taxon>Metazoa</taxon>
        <taxon>Ecdysozoa</taxon>
        <taxon>Arthropoda</taxon>
        <taxon>Chelicerata</taxon>
        <taxon>Arachnida</taxon>
        <taxon>Acari</taxon>
        <taxon>Parasitiformes</taxon>
        <taxon>Ixodida</taxon>
        <taxon>Ixodoidea</taxon>
        <taxon>Ixodidae</taxon>
        <taxon>Hyalomminae</taxon>
        <taxon>Hyalomma</taxon>
    </lineage>
</organism>
<proteinExistence type="predicted"/>
<dbReference type="Proteomes" id="UP000821845">
    <property type="component" value="Chromosome 1"/>
</dbReference>
<reference evidence="1" key="1">
    <citation type="submission" date="2020-05" db="EMBL/GenBank/DDBJ databases">
        <title>Large-scale comparative analyses of tick genomes elucidate their genetic diversity and vector capacities.</title>
        <authorList>
            <person name="Jia N."/>
            <person name="Wang J."/>
            <person name="Shi W."/>
            <person name="Du L."/>
            <person name="Sun Y."/>
            <person name="Zhan W."/>
            <person name="Jiang J."/>
            <person name="Wang Q."/>
            <person name="Zhang B."/>
            <person name="Ji P."/>
            <person name="Sakyi L.B."/>
            <person name="Cui X."/>
            <person name="Yuan T."/>
            <person name="Jiang B."/>
            <person name="Yang W."/>
            <person name="Lam T.T.-Y."/>
            <person name="Chang Q."/>
            <person name="Ding S."/>
            <person name="Wang X."/>
            <person name="Zhu J."/>
            <person name="Ruan X."/>
            <person name="Zhao L."/>
            <person name="Wei J."/>
            <person name="Que T."/>
            <person name="Du C."/>
            <person name="Cheng J."/>
            <person name="Dai P."/>
            <person name="Han X."/>
            <person name="Huang E."/>
            <person name="Gao Y."/>
            <person name="Liu J."/>
            <person name="Shao H."/>
            <person name="Ye R."/>
            <person name="Li L."/>
            <person name="Wei W."/>
            <person name="Wang X."/>
            <person name="Wang C."/>
            <person name="Yang T."/>
            <person name="Huo Q."/>
            <person name="Li W."/>
            <person name="Guo W."/>
            <person name="Chen H."/>
            <person name="Zhou L."/>
            <person name="Ni X."/>
            <person name="Tian J."/>
            <person name="Zhou Y."/>
            <person name="Sheng Y."/>
            <person name="Liu T."/>
            <person name="Pan Y."/>
            <person name="Xia L."/>
            <person name="Li J."/>
            <person name="Zhao F."/>
            <person name="Cao W."/>
        </authorList>
    </citation>
    <scope>NUCLEOTIDE SEQUENCE</scope>
    <source>
        <strain evidence="1">Hyas-2018</strain>
    </source>
</reference>
<dbReference type="EMBL" id="CM023481">
    <property type="protein sequence ID" value="KAH6947079.1"/>
    <property type="molecule type" value="Genomic_DNA"/>
</dbReference>
<gene>
    <name evidence="1" type="ORF">HPB50_017041</name>
</gene>
<name>A0ACB7TQF0_HYAAI</name>